<feature type="domain" description="GGDEF" evidence="4">
    <location>
        <begin position="359"/>
        <end position="495"/>
    </location>
</feature>
<dbReference type="CDD" id="cd01949">
    <property type="entry name" value="GGDEF"/>
    <property type="match status" value="1"/>
</dbReference>
<dbReference type="Pfam" id="PF00563">
    <property type="entry name" value="EAL"/>
    <property type="match status" value="1"/>
</dbReference>
<evidence type="ECO:0000259" key="3">
    <source>
        <dbReference type="PROSITE" id="PS50883"/>
    </source>
</evidence>
<evidence type="ECO:0000313" key="5">
    <source>
        <dbReference type="EMBL" id="MBK1838419.1"/>
    </source>
</evidence>
<dbReference type="CDD" id="cd01948">
    <property type="entry name" value="EAL"/>
    <property type="match status" value="1"/>
</dbReference>
<sequence>MEASTENDMLDIIEDDGQTGGTATGRAWRLLLVDDDDVVHASTKYSLHDVETLGRRLELTHAKSAAEAHAILREDDDFAIILLDVVMETPDAGLKLVRIIREELKLTTLRIILRTGQPGYAPELAVIRDYDIDDYRTKSELTRNRLLTSLFTALRAYSHIHALELSRKGLERIIAASAGLFRRSSLRSFCEGILLQLGGLLDVEANGFVLARLAPTPALAATGSSDCGEPLILAAAGPFRHLSGTRLGRVDDEPLRTLIASALEGKRSVYLDSATVLYIPGQSGDDLAIYVATGREIGPDVRRLLEVFCSNVALGFDNVSLLDDVRSLAYYDQLTGLPNRTLFLEEIGGRLAERSAAGDALAVLLLDLDHFQAVNDGLGHEAGDRLLMAVANRLCSVFGDRNAVSRIASDMFGVLVRLKRTTDQRELVRAIELCFVDPFTINGHPIATRVSGGYVLAEEGERVGKQDVHRLVRRAGMALKGAKRGGRGRILRFDPVMEEELHGRLSLVSRLAEAQSNGQFSLVYQPQLALSDGTTFGSEALLRWQLPEGGWVPPDRFIPVAEDAGHILSLGEWVLRQACLAQVRWRDGAVGRLRMAVNVSVRQLRDENFVRGAERILTACNADPRDIELEITESHAMENDQVLAMVRVLRGMGFSIAIDDFGTGYSSLSRLQQLPASVLKIDRSFVTDLGTLPESRSIAATIVKVGHELGMTVLAEGVETAEQEEILRSLGCDAVQGYLYAKPMPAERFERWILERSPERSPEQSPATVS</sequence>
<dbReference type="SUPFAM" id="SSF55073">
    <property type="entry name" value="Nucleotide cyclase"/>
    <property type="match status" value="1"/>
</dbReference>
<dbReference type="Gene3D" id="3.40.50.2300">
    <property type="match status" value="1"/>
</dbReference>
<organism evidence="5 6">
    <name type="scientific">Azospirillum endophyticum</name>
    <dbReference type="NCBI Taxonomy" id="2800326"/>
    <lineage>
        <taxon>Bacteria</taxon>
        <taxon>Pseudomonadati</taxon>
        <taxon>Pseudomonadota</taxon>
        <taxon>Alphaproteobacteria</taxon>
        <taxon>Rhodospirillales</taxon>
        <taxon>Azospirillaceae</taxon>
        <taxon>Azospirillum</taxon>
    </lineage>
</organism>
<dbReference type="InterPro" id="IPR000160">
    <property type="entry name" value="GGDEF_dom"/>
</dbReference>
<dbReference type="InterPro" id="IPR050706">
    <property type="entry name" value="Cyclic-di-GMP_PDE-like"/>
</dbReference>
<dbReference type="SUPFAM" id="SSF141868">
    <property type="entry name" value="EAL domain-like"/>
    <property type="match status" value="1"/>
</dbReference>
<dbReference type="Proteomes" id="UP000652760">
    <property type="component" value="Unassembled WGS sequence"/>
</dbReference>
<dbReference type="Pfam" id="PF11849">
    <property type="entry name" value="DUF3369"/>
    <property type="match status" value="1"/>
</dbReference>
<evidence type="ECO:0000259" key="4">
    <source>
        <dbReference type="PROSITE" id="PS50887"/>
    </source>
</evidence>
<dbReference type="Gene3D" id="3.20.20.450">
    <property type="entry name" value="EAL domain"/>
    <property type="match status" value="1"/>
</dbReference>
<dbReference type="PROSITE" id="PS50887">
    <property type="entry name" value="GGDEF"/>
    <property type="match status" value="1"/>
</dbReference>
<feature type="domain" description="EAL" evidence="3">
    <location>
        <begin position="504"/>
        <end position="757"/>
    </location>
</feature>
<dbReference type="InterPro" id="IPR001633">
    <property type="entry name" value="EAL_dom"/>
</dbReference>
<dbReference type="InterPro" id="IPR029787">
    <property type="entry name" value="Nucleotide_cyclase"/>
</dbReference>
<accession>A0ABS1F4S1</accession>
<dbReference type="SMART" id="SM00267">
    <property type="entry name" value="GGDEF"/>
    <property type="match status" value="1"/>
</dbReference>
<feature type="modified residue" description="4-aspartylphosphate" evidence="1">
    <location>
        <position position="84"/>
    </location>
</feature>
<evidence type="ECO:0000313" key="6">
    <source>
        <dbReference type="Proteomes" id="UP000652760"/>
    </source>
</evidence>
<dbReference type="InterPro" id="IPR011006">
    <property type="entry name" value="CheY-like_superfamily"/>
</dbReference>
<dbReference type="PROSITE" id="PS50883">
    <property type="entry name" value="EAL"/>
    <property type="match status" value="1"/>
</dbReference>
<dbReference type="EMBL" id="JAENHM010000044">
    <property type="protein sequence ID" value="MBK1838419.1"/>
    <property type="molecule type" value="Genomic_DNA"/>
</dbReference>
<dbReference type="SMART" id="SM00052">
    <property type="entry name" value="EAL"/>
    <property type="match status" value="1"/>
</dbReference>
<dbReference type="SUPFAM" id="SSF52172">
    <property type="entry name" value="CheY-like"/>
    <property type="match status" value="1"/>
</dbReference>
<comment type="caution">
    <text evidence="5">The sequence shown here is derived from an EMBL/GenBank/DDBJ whole genome shotgun (WGS) entry which is preliminary data.</text>
</comment>
<feature type="domain" description="Response regulatory" evidence="2">
    <location>
        <begin position="29"/>
        <end position="153"/>
    </location>
</feature>
<proteinExistence type="predicted"/>
<dbReference type="InterPro" id="IPR021800">
    <property type="entry name" value="DUF3369"/>
</dbReference>
<evidence type="ECO:0000256" key="1">
    <source>
        <dbReference type="PROSITE-ProRule" id="PRU00169"/>
    </source>
</evidence>
<dbReference type="NCBIfam" id="TIGR00254">
    <property type="entry name" value="GGDEF"/>
    <property type="match status" value="1"/>
</dbReference>
<reference evidence="6" key="1">
    <citation type="submission" date="2021-01" db="EMBL/GenBank/DDBJ databases">
        <title>Genome public.</title>
        <authorList>
            <person name="Liu C."/>
            <person name="Sun Q."/>
        </authorList>
    </citation>
    <scope>NUCLEOTIDE SEQUENCE [LARGE SCALE GENOMIC DNA]</scope>
    <source>
        <strain evidence="6">YIM B02556</strain>
    </source>
</reference>
<keyword evidence="6" id="KW-1185">Reference proteome</keyword>
<dbReference type="PANTHER" id="PTHR33121">
    <property type="entry name" value="CYCLIC DI-GMP PHOSPHODIESTERASE PDEF"/>
    <property type="match status" value="1"/>
</dbReference>
<evidence type="ECO:0000259" key="2">
    <source>
        <dbReference type="PROSITE" id="PS50110"/>
    </source>
</evidence>
<dbReference type="Gene3D" id="3.30.70.270">
    <property type="match status" value="1"/>
</dbReference>
<dbReference type="PROSITE" id="PS50110">
    <property type="entry name" value="RESPONSE_REGULATORY"/>
    <property type="match status" value="1"/>
</dbReference>
<dbReference type="InterPro" id="IPR043128">
    <property type="entry name" value="Rev_trsase/Diguanyl_cyclase"/>
</dbReference>
<dbReference type="InterPro" id="IPR001789">
    <property type="entry name" value="Sig_transdc_resp-reg_receiver"/>
</dbReference>
<gene>
    <name evidence="5" type="ORF">JHL17_13445</name>
</gene>
<dbReference type="PANTHER" id="PTHR33121:SF70">
    <property type="entry name" value="SIGNALING PROTEIN YKOW"/>
    <property type="match status" value="1"/>
</dbReference>
<protein>
    <submittedName>
        <fullName evidence="5">EAL domain-containing protein</fullName>
    </submittedName>
</protein>
<dbReference type="Pfam" id="PF00990">
    <property type="entry name" value="GGDEF"/>
    <property type="match status" value="1"/>
</dbReference>
<keyword evidence="1" id="KW-0597">Phosphoprotein</keyword>
<name>A0ABS1F4S1_9PROT</name>
<dbReference type="InterPro" id="IPR035919">
    <property type="entry name" value="EAL_sf"/>
</dbReference>